<name>A0A6S4GVK6_9BACT</name>
<dbReference type="AlphaFoldDB" id="A0A6S4GVK6"/>
<protein>
    <submittedName>
        <fullName evidence="2">Uncharacterized protein</fullName>
    </submittedName>
</protein>
<dbReference type="KEGG" id="sox:TM7x_00880"/>
<gene>
    <name evidence="2" type="ORF">TM7x_00880</name>
</gene>
<evidence type="ECO:0000313" key="2">
    <source>
        <dbReference type="EMBL" id="AJA06737.1"/>
    </source>
</evidence>
<dbReference type="RefSeq" id="WP_039326976.1">
    <property type="nucleotide sequence ID" value="NZ_CP007496.1"/>
</dbReference>
<organism evidence="2 3">
    <name type="scientific">Candidatus Nanosynbacter lyticus</name>
    <dbReference type="NCBI Taxonomy" id="2093824"/>
    <lineage>
        <taxon>Bacteria</taxon>
        <taxon>Candidatus Saccharimonadota</taxon>
        <taxon>Candidatus Saccharimonadia</taxon>
        <taxon>Candidatus Nanosynbacterales</taxon>
        <taxon>Candidatus Nanosynbacteraceae</taxon>
        <taxon>Candidatus Nanosynbacter</taxon>
    </lineage>
</organism>
<evidence type="ECO:0000256" key="1">
    <source>
        <dbReference type="SAM" id="MobiDB-lite"/>
    </source>
</evidence>
<feature type="region of interest" description="Disordered" evidence="1">
    <location>
        <begin position="26"/>
        <end position="47"/>
    </location>
</feature>
<dbReference type="Proteomes" id="UP000030902">
    <property type="component" value="Chromosome"/>
</dbReference>
<evidence type="ECO:0000313" key="3">
    <source>
        <dbReference type="Proteomes" id="UP000030902"/>
    </source>
</evidence>
<sequence>MVERKYELPTTSNVIMGIGLGLGSDGGGIRPMDTITEGTATESDTERLLSRWEEARRNMTPEEQRTANEAAIRALYEKYMKRAGNESLSPEHREKWDKAARDLEDKYTDLFND</sequence>
<keyword evidence="3" id="KW-1185">Reference proteome</keyword>
<dbReference type="EMBL" id="CP007496">
    <property type="protein sequence ID" value="AJA06737.1"/>
    <property type="molecule type" value="Genomic_DNA"/>
</dbReference>
<proteinExistence type="predicted"/>
<reference evidence="2 3" key="1">
    <citation type="journal article" date="2015" name="Proc. Natl. Acad. Sci. U.S.A.">
        <title>Cultivation of a human-associated TM7 phylotype reveals a reduced genome and epibiotic parasitic lifestyle.</title>
        <authorList>
            <person name="He X."/>
            <person name="McLean J.S."/>
            <person name="Edlund A."/>
            <person name="Yooseph S."/>
            <person name="Hall A.P."/>
            <person name="Liu S.Y."/>
            <person name="Dorrestein P.C."/>
            <person name="Esquenazi E."/>
            <person name="Hunter R.C."/>
            <person name="Cheng G."/>
            <person name="Nelson K.E."/>
            <person name="Lux R."/>
            <person name="Shi W."/>
        </authorList>
    </citation>
    <scope>NUCLEOTIDE SEQUENCE [LARGE SCALE GENOMIC DNA]</scope>
    <source>
        <strain evidence="2 3">TM7x</strain>
    </source>
</reference>
<accession>A0A6S4GVK6</accession>